<dbReference type="PANTHER" id="PTHR37299:SF1">
    <property type="entry name" value="STAGE 0 SPORULATION PROTEIN A HOMOLOG"/>
    <property type="match status" value="1"/>
</dbReference>
<dbReference type="PANTHER" id="PTHR37299">
    <property type="entry name" value="TRANSCRIPTIONAL REGULATOR-RELATED"/>
    <property type="match status" value="1"/>
</dbReference>
<feature type="domain" description="Response regulatory" evidence="4">
    <location>
        <begin position="3"/>
        <end position="119"/>
    </location>
</feature>
<evidence type="ECO:0000259" key="4">
    <source>
        <dbReference type="PROSITE" id="PS50110"/>
    </source>
</evidence>
<comment type="function">
    <text evidence="2">May play the central regulatory role in sporulation. It may be an element of the effector pathway responsible for the activation of sporulation genes in response to nutritional stress. Spo0A may act in concert with spo0H (a sigma factor) to control the expression of some genes that are critical to the sporulation process.</text>
</comment>
<dbReference type="GO" id="GO:0000156">
    <property type="term" value="F:phosphorelay response regulator activity"/>
    <property type="evidence" value="ECO:0007669"/>
    <property type="project" value="InterPro"/>
</dbReference>
<protein>
    <recommendedName>
        <fullName evidence="1">Stage 0 sporulation protein A homolog</fullName>
    </recommendedName>
</protein>
<name>A0A9D1TRY8_9FIRM</name>
<dbReference type="Gene3D" id="2.40.50.1020">
    <property type="entry name" value="LytTr DNA-binding domain"/>
    <property type="match status" value="1"/>
</dbReference>
<dbReference type="EMBL" id="DXHS01000099">
    <property type="protein sequence ID" value="HIW02914.1"/>
    <property type="molecule type" value="Genomic_DNA"/>
</dbReference>
<dbReference type="InterPro" id="IPR011006">
    <property type="entry name" value="CheY-like_superfamily"/>
</dbReference>
<dbReference type="SUPFAM" id="SSF52172">
    <property type="entry name" value="CheY-like"/>
    <property type="match status" value="1"/>
</dbReference>
<evidence type="ECO:0000313" key="7">
    <source>
        <dbReference type="Proteomes" id="UP000823990"/>
    </source>
</evidence>
<dbReference type="InterPro" id="IPR001789">
    <property type="entry name" value="Sig_transdc_resp-reg_receiver"/>
</dbReference>
<evidence type="ECO:0000256" key="2">
    <source>
        <dbReference type="ARBA" id="ARBA00024867"/>
    </source>
</evidence>
<dbReference type="AlphaFoldDB" id="A0A9D1TRY8"/>
<dbReference type="Gene3D" id="3.40.50.2300">
    <property type="match status" value="1"/>
</dbReference>
<evidence type="ECO:0000259" key="5">
    <source>
        <dbReference type="PROSITE" id="PS50930"/>
    </source>
</evidence>
<evidence type="ECO:0000256" key="3">
    <source>
        <dbReference type="PROSITE-ProRule" id="PRU00169"/>
    </source>
</evidence>
<dbReference type="Proteomes" id="UP000823990">
    <property type="component" value="Unassembled WGS sequence"/>
</dbReference>
<reference evidence="6" key="1">
    <citation type="journal article" date="2021" name="PeerJ">
        <title>Extensive microbial diversity within the chicken gut microbiome revealed by metagenomics and culture.</title>
        <authorList>
            <person name="Gilroy R."/>
            <person name="Ravi A."/>
            <person name="Getino M."/>
            <person name="Pursley I."/>
            <person name="Horton D.L."/>
            <person name="Alikhan N.F."/>
            <person name="Baker D."/>
            <person name="Gharbi K."/>
            <person name="Hall N."/>
            <person name="Watson M."/>
            <person name="Adriaenssens E.M."/>
            <person name="Foster-Nyarko E."/>
            <person name="Jarju S."/>
            <person name="Secka A."/>
            <person name="Antonio M."/>
            <person name="Oren A."/>
            <person name="Chaudhuri R.R."/>
            <person name="La Ragione R."/>
            <person name="Hildebrand F."/>
            <person name="Pallen M.J."/>
        </authorList>
    </citation>
    <scope>NUCLEOTIDE SEQUENCE</scope>
    <source>
        <strain evidence="6">12435</strain>
    </source>
</reference>
<reference evidence="6" key="2">
    <citation type="submission" date="2021-04" db="EMBL/GenBank/DDBJ databases">
        <authorList>
            <person name="Gilroy R."/>
        </authorList>
    </citation>
    <scope>NUCLEOTIDE SEQUENCE</scope>
    <source>
        <strain evidence="6">12435</strain>
    </source>
</reference>
<dbReference type="InterPro" id="IPR007492">
    <property type="entry name" value="LytTR_DNA-bd_dom"/>
</dbReference>
<keyword evidence="3" id="KW-0597">Phosphoprotein</keyword>
<proteinExistence type="predicted"/>
<dbReference type="Pfam" id="PF04397">
    <property type="entry name" value="LytTR"/>
    <property type="match status" value="1"/>
</dbReference>
<feature type="domain" description="HTH LytTR-type" evidence="5">
    <location>
        <begin position="130"/>
        <end position="229"/>
    </location>
</feature>
<feature type="modified residue" description="4-aspartylphosphate" evidence="3">
    <location>
        <position position="56"/>
    </location>
</feature>
<dbReference type="Pfam" id="PF00072">
    <property type="entry name" value="Response_reg"/>
    <property type="match status" value="1"/>
</dbReference>
<evidence type="ECO:0000313" key="6">
    <source>
        <dbReference type="EMBL" id="HIW02914.1"/>
    </source>
</evidence>
<keyword evidence="6" id="KW-0238">DNA-binding</keyword>
<sequence length="238" mass="27003">MLKAAIVEDDDRAAAELKRYLRRYADETGAKIDADVYGDALSFLAAYSGYDIVFMDIELPDYDGMRAAKKLRETDKTVVIVFVTNMRRYAVEGYEVGALDFMMKPVGWQSFRTLMGKAEKVVYSNRDAKVTIKTWGGGIKLLDAKEIYFVEVTRHHLVFHTVSGDYDMYGDLVSMEKVLPERSFARCNSCYLVNLRYVRAVEGDTVNVSGYELKISRPKKKEFLQRIAGYIGGGMDIV</sequence>
<accession>A0A9D1TRY8</accession>
<dbReference type="InterPro" id="IPR046947">
    <property type="entry name" value="LytR-like"/>
</dbReference>
<dbReference type="PROSITE" id="PS50930">
    <property type="entry name" value="HTH_LYTTR"/>
    <property type="match status" value="1"/>
</dbReference>
<organism evidence="6 7">
    <name type="scientific">Candidatus Protoclostridium stercorigallinarum</name>
    <dbReference type="NCBI Taxonomy" id="2838741"/>
    <lineage>
        <taxon>Bacteria</taxon>
        <taxon>Bacillati</taxon>
        <taxon>Bacillota</taxon>
        <taxon>Clostridia</taxon>
        <taxon>Candidatus Protoclostridium</taxon>
    </lineage>
</organism>
<dbReference type="GO" id="GO:0003677">
    <property type="term" value="F:DNA binding"/>
    <property type="evidence" value="ECO:0007669"/>
    <property type="project" value="UniProtKB-KW"/>
</dbReference>
<gene>
    <name evidence="6" type="ORF">H9892_06200</name>
</gene>
<evidence type="ECO:0000256" key="1">
    <source>
        <dbReference type="ARBA" id="ARBA00018672"/>
    </source>
</evidence>
<dbReference type="PROSITE" id="PS50110">
    <property type="entry name" value="RESPONSE_REGULATORY"/>
    <property type="match status" value="1"/>
</dbReference>
<dbReference type="SMART" id="SM00850">
    <property type="entry name" value="LytTR"/>
    <property type="match status" value="1"/>
</dbReference>
<comment type="caution">
    <text evidence="6">The sequence shown here is derived from an EMBL/GenBank/DDBJ whole genome shotgun (WGS) entry which is preliminary data.</text>
</comment>
<dbReference type="SMART" id="SM00448">
    <property type="entry name" value="REC"/>
    <property type="match status" value="1"/>
</dbReference>